<evidence type="ECO:0000259" key="7">
    <source>
        <dbReference type="Pfam" id="PF00281"/>
    </source>
</evidence>
<dbReference type="GO" id="GO:1990904">
    <property type="term" value="C:ribonucleoprotein complex"/>
    <property type="evidence" value="ECO:0007669"/>
    <property type="project" value="UniProtKB-KW"/>
</dbReference>
<feature type="domain" description="Large ribosomal subunit protein uL5 C-terminal" evidence="8">
    <location>
        <begin position="86"/>
        <end position="178"/>
    </location>
</feature>
<feature type="domain" description="Large ribosomal subunit protein uL5 N-terminal" evidence="7">
    <location>
        <begin position="25"/>
        <end position="81"/>
    </location>
</feature>
<proteinExistence type="inferred from homology"/>
<gene>
    <name evidence="5" type="primary">rplE</name>
    <name evidence="9" type="ORF">A3A78_04255</name>
</gene>
<dbReference type="Gene3D" id="3.30.1440.10">
    <property type="match status" value="1"/>
</dbReference>
<dbReference type="InterPro" id="IPR022803">
    <property type="entry name" value="Ribosomal_uL5_dom_sf"/>
</dbReference>
<dbReference type="PANTHER" id="PTHR11994">
    <property type="entry name" value="60S RIBOSOMAL PROTEIN L11-RELATED"/>
    <property type="match status" value="1"/>
</dbReference>
<dbReference type="Proteomes" id="UP000176504">
    <property type="component" value="Unassembled WGS sequence"/>
</dbReference>
<comment type="caution">
    <text evidence="9">The sequence shown here is derived from an EMBL/GenBank/DDBJ whole genome shotgun (WGS) entry which is preliminary data.</text>
</comment>
<dbReference type="GO" id="GO:0000049">
    <property type="term" value="F:tRNA binding"/>
    <property type="evidence" value="ECO:0007669"/>
    <property type="project" value="UniProtKB-UniRule"/>
</dbReference>
<dbReference type="GO" id="GO:0019843">
    <property type="term" value="F:rRNA binding"/>
    <property type="evidence" value="ECO:0007669"/>
    <property type="project" value="UniProtKB-UniRule"/>
</dbReference>
<dbReference type="InterPro" id="IPR002132">
    <property type="entry name" value="Ribosomal_uL5"/>
</dbReference>
<dbReference type="NCBIfam" id="NF000585">
    <property type="entry name" value="PRK00010.1"/>
    <property type="match status" value="1"/>
</dbReference>
<dbReference type="InterPro" id="IPR031310">
    <property type="entry name" value="Ribosomal_uL5_N"/>
</dbReference>
<accession>A0A1F4VDD0</accession>
<dbReference type="Pfam" id="PF00673">
    <property type="entry name" value="Ribosomal_L5_C"/>
    <property type="match status" value="1"/>
</dbReference>
<evidence type="ECO:0000256" key="5">
    <source>
        <dbReference type="HAMAP-Rule" id="MF_01333"/>
    </source>
</evidence>
<dbReference type="Pfam" id="PF00281">
    <property type="entry name" value="Ribosomal_L5"/>
    <property type="match status" value="1"/>
</dbReference>
<keyword evidence="2 5" id="KW-0689">Ribosomal protein</keyword>
<evidence type="ECO:0000256" key="1">
    <source>
        <dbReference type="ARBA" id="ARBA00008553"/>
    </source>
</evidence>
<evidence type="ECO:0000256" key="3">
    <source>
        <dbReference type="ARBA" id="ARBA00023274"/>
    </source>
</evidence>
<comment type="similarity">
    <text evidence="1 5 6">Belongs to the universal ribosomal protein uL5 family.</text>
</comment>
<evidence type="ECO:0000256" key="6">
    <source>
        <dbReference type="RuleBase" id="RU003930"/>
    </source>
</evidence>
<evidence type="ECO:0000256" key="4">
    <source>
        <dbReference type="ARBA" id="ARBA00035245"/>
    </source>
</evidence>
<dbReference type="InterPro" id="IPR020930">
    <property type="entry name" value="Ribosomal_uL5_bac-type"/>
</dbReference>
<sequence>MEARLKEKYKNQILKELSKELGRKNHMSLPKIKKVVVNMGIGRFKDDKGLIATCEKEFALICGQKPRLRSAKKSISNFKVRQGDVIGMSATLRGDKMWVFLDKLLNIVLPRVRDFRGVSKKAFDGNGNYTLGLKEHTVFPEINPNTVDKIKSLEVTIATSGGSNEETYLLLSKLGMPFEK</sequence>
<dbReference type="GO" id="GO:0003735">
    <property type="term" value="F:structural constituent of ribosome"/>
    <property type="evidence" value="ECO:0007669"/>
    <property type="project" value="InterPro"/>
</dbReference>
<evidence type="ECO:0000313" key="10">
    <source>
        <dbReference type="Proteomes" id="UP000176504"/>
    </source>
</evidence>
<dbReference type="PIRSF" id="PIRSF002161">
    <property type="entry name" value="Ribosomal_L5"/>
    <property type="match status" value="1"/>
</dbReference>
<dbReference type="FunFam" id="3.30.1440.10:FF:000001">
    <property type="entry name" value="50S ribosomal protein L5"/>
    <property type="match status" value="1"/>
</dbReference>
<keyword evidence="5" id="KW-0820">tRNA-binding</keyword>
<dbReference type="EMBL" id="MEVI01000003">
    <property type="protein sequence ID" value="OGC55159.1"/>
    <property type="molecule type" value="Genomic_DNA"/>
</dbReference>
<comment type="function">
    <text evidence="5">This is 1 of the proteins that bind and probably mediate the attachment of the 5S RNA into the large ribosomal subunit, where it forms part of the central protuberance. In the 70S ribosome it contacts protein S13 of the 30S subunit (bridge B1b), connecting the 2 subunits; this bridge is implicated in subunit movement. Contacts the P site tRNA; the 5S rRNA and some of its associated proteins might help stabilize positioning of ribosome-bound tRNAs.</text>
</comment>
<name>A0A1F4VDD0_UNCKA</name>
<evidence type="ECO:0000256" key="2">
    <source>
        <dbReference type="ARBA" id="ARBA00022980"/>
    </source>
</evidence>
<reference evidence="9 10" key="1">
    <citation type="journal article" date="2016" name="Nat. Commun.">
        <title>Thousands of microbial genomes shed light on interconnected biogeochemical processes in an aquifer system.</title>
        <authorList>
            <person name="Anantharaman K."/>
            <person name="Brown C.T."/>
            <person name="Hug L.A."/>
            <person name="Sharon I."/>
            <person name="Castelle C.J."/>
            <person name="Probst A.J."/>
            <person name="Thomas B.C."/>
            <person name="Singh A."/>
            <person name="Wilkins M.J."/>
            <person name="Karaoz U."/>
            <person name="Brodie E.L."/>
            <person name="Williams K.H."/>
            <person name="Hubbard S.S."/>
            <person name="Banfield J.F."/>
        </authorList>
    </citation>
    <scope>NUCLEOTIDE SEQUENCE [LARGE SCALE GENOMIC DNA]</scope>
</reference>
<evidence type="ECO:0000313" key="9">
    <source>
        <dbReference type="EMBL" id="OGC55159.1"/>
    </source>
</evidence>
<keyword evidence="3 5" id="KW-0687">Ribonucleoprotein</keyword>
<protein>
    <recommendedName>
        <fullName evidence="4 5">Large ribosomal subunit protein uL5</fullName>
    </recommendedName>
</protein>
<dbReference type="AlphaFoldDB" id="A0A1F4VDD0"/>
<dbReference type="SUPFAM" id="SSF55282">
    <property type="entry name" value="RL5-like"/>
    <property type="match status" value="1"/>
</dbReference>
<keyword evidence="5" id="KW-0699">rRNA-binding</keyword>
<dbReference type="HAMAP" id="MF_01333_B">
    <property type="entry name" value="Ribosomal_uL5_B"/>
    <property type="match status" value="1"/>
</dbReference>
<organism evidence="9 10">
    <name type="scientific">candidate division WWE3 bacterium RIFCSPLOWO2_01_FULL_41_18</name>
    <dbReference type="NCBI Taxonomy" id="1802625"/>
    <lineage>
        <taxon>Bacteria</taxon>
        <taxon>Katanobacteria</taxon>
    </lineage>
</organism>
<evidence type="ECO:0000259" key="8">
    <source>
        <dbReference type="Pfam" id="PF00673"/>
    </source>
</evidence>
<keyword evidence="5" id="KW-0694">RNA-binding</keyword>
<comment type="subunit">
    <text evidence="5">Part of the 50S ribosomal subunit; part of the 5S rRNA/L5/L18/L25 subcomplex. Contacts the 5S rRNA and the P site tRNA. Forms a bridge to the 30S subunit in the 70S ribosome.</text>
</comment>
<dbReference type="GO" id="GO:0006412">
    <property type="term" value="P:translation"/>
    <property type="evidence" value="ECO:0007669"/>
    <property type="project" value="UniProtKB-UniRule"/>
</dbReference>
<dbReference type="GO" id="GO:0005840">
    <property type="term" value="C:ribosome"/>
    <property type="evidence" value="ECO:0007669"/>
    <property type="project" value="UniProtKB-KW"/>
</dbReference>
<dbReference type="InterPro" id="IPR031309">
    <property type="entry name" value="Ribosomal_uL5_C"/>
</dbReference>